<evidence type="ECO:0000256" key="3">
    <source>
        <dbReference type="ARBA" id="ARBA00022989"/>
    </source>
</evidence>
<feature type="transmembrane region" description="Helical" evidence="5">
    <location>
        <begin position="165"/>
        <end position="184"/>
    </location>
</feature>
<evidence type="ECO:0000256" key="1">
    <source>
        <dbReference type="ARBA" id="ARBA00004141"/>
    </source>
</evidence>
<evidence type="ECO:0000256" key="6">
    <source>
        <dbReference type="SAM" id="MobiDB-lite"/>
    </source>
</evidence>
<dbReference type="Pfam" id="PF01061">
    <property type="entry name" value="ABC2_membrane"/>
    <property type="match status" value="1"/>
</dbReference>
<dbReference type="PROSITE" id="PS51012">
    <property type="entry name" value="ABC_TM2"/>
    <property type="match status" value="1"/>
</dbReference>
<dbReference type="GO" id="GO:0140359">
    <property type="term" value="F:ABC-type transporter activity"/>
    <property type="evidence" value="ECO:0007669"/>
    <property type="project" value="InterPro"/>
</dbReference>
<evidence type="ECO:0000256" key="4">
    <source>
        <dbReference type="ARBA" id="ARBA00023136"/>
    </source>
</evidence>
<evidence type="ECO:0000256" key="2">
    <source>
        <dbReference type="ARBA" id="ARBA00022692"/>
    </source>
</evidence>
<dbReference type="InterPro" id="IPR047817">
    <property type="entry name" value="ABC2_TM_bact-type"/>
</dbReference>
<dbReference type="Proteomes" id="UP000484988">
    <property type="component" value="Unassembled WGS sequence"/>
</dbReference>
<evidence type="ECO:0000313" key="8">
    <source>
        <dbReference type="EMBL" id="GFH38803.1"/>
    </source>
</evidence>
<keyword evidence="9" id="KW-1185">Reference proteome</keyword>
<keyword evidence="5" id="KW-0813">Transport</keyword>
<accession>A0A6A0B255</accession>
<comment type="subcellular location">
    <subcellularLocation>
        <location evidence="5">Cell membrane</location>
        <topology evidence="5">Multi-pass membrane protein</topology>
    </subcellularLocation>
    <subcellularLocation>
        <location evidence="1">Membrane</location>
        <topology evidence="1">Multi-pass membrane protein</topology>
    </subcellularLocation>
</comment>
<evidence type="ECO:0000313" key="9">
    <source>
        <dbReference type="Proteomes" id="UP000484988"/>
    </source>
</evidence>
<feature type="transmembrane region" description="Helical" evidence="5">
    <location>
        <begin position="275"/>
        <end position="294"/>
    </location>
</feature>
<dbReference type="AlphaFoldDB" id="A0A6A0B255"/>
<evidence type="ECO:0000256" key="5">
    <source>
        <dbReference type="RuleBase" id="RU361157"/>
    </source>
</evidence>
<feature type="transmembrane region" description="Helical" evidence="5">
    <location>
        <begin position="126"/>
        <end position="145"/>
    </location>
</feature>
<comment type="caution">
    <text evidence="8">The sequence shown here is derived from an EMBL/GenBank/DDBJ whole genome shotgun (WGS) entry which is preliminary data.</text>
</comment>
<dbReference type="PANTHER" id="PTHR43027">
    <property type="entry name" value="DOXORUBICIN RESISTANCE ABC TRANSPORTER PERMEASE PROTEIN DRRC-RELATED"/>
    <property type="match status" value="1"/>
</dbReference>
<dbReference type="GO" id="GO:0005886">
    <property type="term" value="C:plasma membrane"/>
    <property type="evidence" value="ECO:0007669"/>
    <property type="project" value="UniProtKB-SubCell"/>
</dbReference>
<gene>
    <name evidence="8" type="ORF">SCWH03_50620</name>
</gene>
<dbReference type="InterPro" id="IPR013525">
    <property type="entry name" value="ABC2_TM"/>
</dbReference>
<comment type="similarity">
    <text evidence="5">Belongs to the ABC-2 integral membrane protein family.</text>
</comment>
<organism evidence="8 9">
    <name type="scientific">Streptomyces pacificus</name>
    <dbReference type="NCBI Taxonomy" id="2705029"/>
    <lineage>
        <taxon>Bacteria</taxon>
        <taxon>Bacillati</taxon>
        <taxon>Actinomycetota</taxon>
        <taxon>Actinomycetes</taxon>
        <taxon>Kitasatosporales</taxon>
        <taxon>Streptomycetaceae</taxon>
        <taxon>Streptomyces</taxon>
    </lineage>
</organism>
<keyword evidence="2 5" id="KW-0812">Transmembrane</keyword>
<dbReference type="PANTHER" id="PTHR43027:SF2">
    <property type="entry name" value="TRANSPORT PERMEASE PROTEIN"/>
    <property type="match status" value="1"/>
</dbReference>
<keyword evidence="5" id="KW-1003">Cell membrane</keyword>
<feature type="compositionally biased region" description="Low complexity" evidence="6">
    <location>
        <begin position="69"/>
        <end position="102"/>
    </location>
</feature>
<keyword evidence="4 5" id="KW-0472">Membrane</keyword>
<reference evidence="8 9" key="1">
    <citation type="submission" date="2020-02" db="EMBL/GenBank/DDBJ databases">
        <title>Whole Genome Shotgun Sequence of Streptomyces sp. strain CWH03.</title>
        <authorList>
            <person name="Dohra H."/>
            <person name="Kodani S."/>
            <person name="Yamamura H."/>
        </authorList>
    </citation>
    <scope>NUCLEOTIDE SEQUENCE [LARGE SCALE GENOMIC DNA]</scope>
    <source>
        <strain evidence="8 9">CWH03</strain>
    </source>
</reference>
<sequence>MKASTTDTATEPTANQADPADAADAAGTANTADTTDTRNTGGIVNTAGTTGTAGASDTPRSTAEHAADAGTSASVAPPGAATPGAATPGTAPPAASGTTRTGTTAAGRLVALGRAELTLLLRNRTALFVALLMPVAMVVALRGTLGGMDLSGAGLSLGEALMTGGIGMVLILVVYLNLTSALVARREELVLKRLRTGELSDVEILAGTALPAAALALAQIALMVVAGVVLLGTDAPRRPEFLVAGTVLGTVVMTALAAATSAITRTVESAQITTLPLFLVSAGGSGLFIPLGMLPDRVASVCELLPLTGVMRLVEAGVSGGADTAQLTGDALGAVAWTVISVFAVRRWFRWEPRR</sequence>
<feature type="region of interest" description="Disordered" evidence="6">
    <location>
        <begin position="1"/>
        <end position="102"/>
    </location>
</feature>
<feature type="transmembrane region" description="Helical" evidence="5">
    <location>
        <begin position="241"/>
        <end position="263"/>
    </location>
</feature>
<feature type="transmembrane region" description="Helical" evidence="5">
    <location>
        <begin position="331"/>
        <end position="349"/>
    </location>
</feature>
<feature type="domain" description="ABC transmembrane type-2" evidence="7">
    <location>
        <begin position="125"/>
        <end position="348"/>
    </location>
</feature>
<evidence type="ECO:0000259" key="7">
    <source>
        <dbReference type="PROSITE" id="PS51012"/>
    </source>
</evidence>
<feature type="compositionally biased region" description="Low complexity" evidence="6">
    <location>
        <begin position="13"/>
        <end position="55"/>
    </location>
</feature>
<proteinExistence type="inferred from homology"/>
<keyword evidence="3 5" id="KW-1133">Transmembrane helix</keyword>
<protein>
    <recommendedName>
        <fullName evidence="5">Transport permease protein</fullName>
    </recommendedName>
</protein>
<name>A0A6A0B255_9ACTN</name>
<feature type="compositionally biased region" description="Polar residues" evidence="6">
    <location>
        <begin position="1"/>
        <end position="12"/>
    </location>
</feature>
<dbReference type="InterPro" id="IPR052902">
    <property type="entry name" value="ABC-2_transporter"/>
</dbReference>
<feature type="transmembrane region" description="Helical" evidence="5">
    <location>
        <begin position="204"/>
        <end position="229"/>
    </location>
</feature>
<dbReference type="EMBL" id="BLLG01000020">
    <property type="protein sequence ID" value="GFH38803.1"/>
    <property type="molecule type" value="Genomic_DNA"/>
</dbReference>